<sequence>MSWVKKLFSILMILLLVMSSTVVYAEPVDSSPEIKILYVGIDNHNPDGSTSEGTVHKYWKYFMDPSSTTNSYGQSYFDPKPEGFENIVFDFVLAYAPDYSPSSELKMLADNDEFKNYDVIVFDMVSFYESDISIENALTNADKEGTVLIALRGTDILPNLFQTDEVLDRIVSWDLNLVDDFDSHLSGMMRWSDSFTLTSVFVREVIKYSDKSKDLKNIKPLNILYIGYDLKADDEAVDNSEIIMGATHFDAIVKKIEKTVFSDAINIDSASYGIFSTSICDRGYSYADVETNKENWSVDNFRQNMLEQNLNIDDYDVIFCEGFYLQEMVDKFNEEIFSKLNSDVSILFEERTYSKVYGNKAHSYNLRTLANIDISDVNGAKYVAMTLLSDPKGTPLGFLEFLIPALNEEYQTVLYHDLYLYYPSGLLFHPAYPGKYFETFEDYKAWYESSYHVKLDANGDPKPYIGVFGFYSVYKSQLTELTTYVEAEGYNVVAGYDPAYDEMDTQFVNADGSSAVAAFISMKNWAMNYWSQPEGVRQLENLNVPVIKAIGSSGWGETTGYDENSGIPASTFTWMASSSNVDGMIDFIGYNAENKQWIAERAVAWANLNATDNIAKEIAIMYYNYPPGKEEIGANYLNVMRSLAGDGAKERVAAGNSDIAISDPNYEGILRELRDQNYNISFDNLPYVTLENGVYKFDYTVNDESLIMNEENLIRLIYNQGINVGAYAPGVLNEMVRQRIEFIDNGGNPDDWWGAELIPVKDYLEWLEHETTPTDELTSFGTPGNGTMDSSLYDELIKTWGVPTVDGAIPGKDSEYESWGGMIWNDEKGEINSLAPGMNYIVIPMVKIGDNVRLMPQPNRALASDKALDSSTYHSGDLPPTHQYVAFYFWLNRGTGDSTGSGETGVYGSDRHWKADAVIHFGTHGTQEWLPGTSVGLYRTHDWGPVLLPNLPNIYPYIIANVGEGLTAEYRGNALIISHMTPPMVKTTVYDQIIDMETAIRGYQKQSATGIGDSEILAAYRAIIMETLFEIGWEDAFSGQFNSYKEVIVSDKIVMNDGKTRANTKSVTNEDIQFYLTTNKVVFDTFLEDYLHNFVEAIRETSLSYGTHVYGDFDSKQVIPMVWNMWSRQGLEDVFLDTYFKDLKDAGVTSIPSTTSVNLDELFGDKTYDATDFESTYTEDNISDFVEMAFASETPSADTIRSALRAEFGIENETYENQVILFLLGPAGYITMSDVAIGADNSAKAEAVVDAWKRDGIYDEMVGEFFEFYHYFEVAAHLRTLDETPENSKYRSSNMEYLDMDKMETQMVTFVKYVLDNTPAGLSPSYSVIEKGLSNTVGDKNDFSRYWYNEQMVHYVRGNNRVDYVENLRAVGDSEMSALINALNGGYISPSSGNDPVLNPYVLPTGRNFVGIDPSTYSTPAAWRVGQAMGEQLLSDYYSKYNEFPTTVSFQRFGVDFIQDEGTLEACLFYLLGCEPTWSSTGTFTGAKPIVAGDESYEEMFKLTVKNKAGKEVTEYRPRVDVVYNSAGMRDGYGSMLRYIDKAVKAVNNLDETKSGGYKDANGVVNNVKKNVDELIALNIPKDIATARVFAQELGNYEIGTGNLISASGNLPDPSDPEYEAKLKEIADTYLTKMGFLYTEDNWGQSSEAITKLLQTLLGRTDASIFASAGNLYDSVDNDDVFQYFGVMNMVSSMYDENGNYISGSENWKTPEMYIADTSNIHQYKDGKKIVYTAAEYIQKDLAARYLNEKWIQGQMEAGYSGATMMAEFIENLYGWSVISNGNLIGESTWDKVFEMYTSDEMNSWLSHTSPYALQSINARMVEAMRTGMWSPNVEGLTPEEVADVLKAQQDKMDQLIENYVKSVLESGVACCHHTCGNPTFDSFVQGMLQTISLDVLSDEEKEKYLEIVKDATEPPKKLTESKSSGTGVGMASVIELNADPDAGEDEEGEEAQSAQNPGVGLDGTESGTPTDVSGFEMTISRVASSVRDFIQNPTFSTSSIIAIAFVVLVVGAIFYGFRRKNV</sequence>
<feature type="compositionally biased region" description="Acidic residues" evidence="1">
    <location>
        <begin position="1942"/>
        <end position="1951"/>
    </location>
</feature>
<feature type="transmembrane region" description="Helical" evidence="2">
    <location>
        <begin position="1996"/>
        <end position="2018"/>
    </location>
</feature>
<protein>
    <recommendedName>
        <fullName evidence="3">CobN/magnesium chelatase domain-containing protein</fullName>
    </recommendedName>
</protein>
<gene>
    <name evidence="4" type="ORF">MmiAt1_07650</name>
</gene>
<dbReference type="EMBL" id="JAWDKC010000013">
    <property type="protein sequence ID" value="MDV0445208.1"/>
    <property type="molecule type" value="Genomic_DNA"/>
</dbReference>
<comment type="caution">
    <text evidence="4">The sequence shown here is derived from an EMBL/GenBank/DDBJ whole genome shotgun (WGS) entry which is preliminary data.</text>
</comment>
<reference evidence="4 5" key="1">
    <citation type="submission" date="2023-06" db="EMBL/GenBank/DDBJ databases">
        <title>Genome sequence of Methanimicrococcus sp. At1.</title>
        <authorList>
            <person name="Protasov E."/>
            <person name="Platt K."/>
            <person name="Poehlein A."/>
            <person name="Daniel R."/>
            <person name="Brune A."/>
        </authorList>
    </citation>
    <scope>NUCLEOTIDE SEQUENCE [LARGE SCALE GENOMIC DNA]</scope>
    <source>
        <strain evidence="4 5">At1</strain>
    </source>
</reference>
<name>A0ABU3VP74_9EURY</name>
<evidence type="ECO:0000259" key="3">
    <source>
        <dbReference type="Pfam" id="PF02514"/>
    </source>
</evidence>
<keyword evidence="5" id="KW-1185">Reference proteome</keyword>
<evidence type="ECO:0000256" key="1">
    <source>
        <dbReference type="SAM" id="MobiDB-lite"/>
    </source>
</evidence>
<feature type="domain" description="CobN/magnesium chelatase" evidence="3">
    <location>
        <begin position="824"/>
        <end position="1833"/>
    </location>
</feature>
<keyword evidence="2" id="KW-0472">Membrane</keyword>
<evidence type="ECO:0000256" key="2">
    <source>
        <dbReference type="SAM" id="Phobius"/>
    </source>
</evidence>
<evidence type="ECO:0000313" key="5">
    <source>
        <dbReference type="Proteomes" id="UP001272052"/>
    </source>
</evidence>
<feature type="domain" description="CobN/magnesium chelatase" evidence="3">
    <location>
        <begin position="422"/>
        <end position="644"/>
    </location>
</feature>
<dbReference type="PANTHER" id="PTHR44119">
    <property type="entry name" value="MAGNESIUM-CHELATASE SUBUNIT CHLH, CHLOROPLASTIC"/>
    <property type="match status" value="1"/>
</dbReference>
<dbReference type="PANTHER" id="PTHR44119:SF4">
    <property type="entry name" value="AEROBIC COBALTOCHELATASE SUBUNIT COBN"/>
    <property type="match status" value="1"/>
</dbReference>
<feature type="region of interest" description="Disordered" evidence="1">
    <location>
        <begin position="1941"/>
        <end position="1974"/>
    </location>
</feature>
<dbReference type="Proteomes" id="UP001272052">
    <property type="component" value="Unassembled WGS sequence"/>
</dbReference>
<dbReference type="Pfam" id="PF02514">
    <property type="entry name" value="CobN-Mg_chel"/>
    <property type="match status" value="2"/>
</dbReference>
<organism evidence="4 5">
    <name type="scientific">Methanimicrococcus hacksteinii</name>
    <dbReference type="NCBI Taxonomy" id="3028293"/>
    <lineage>
        <taxon>Archaea</taxon>
        <taxon>Methanobacteriati</taxon>
        <taxon>Methanobacteriota</taxon>
        <taxon>Stenosarchaea group</taxon>
        <taxon>Methanomicrobia</taxon>
        <taxon>Methanosarcinales</taxon>
        <taxon>Methanosarcinaceae</taxon>
        <taxon>Methanimicrococcus</taxon>
    </lineage>
</organism>
<proteinExistence type="predicted"/>
<accession>A0ABU3VP74</accession>
<keyword evidence="2" id="KW-1133">Transmembrane helix</keyword>
<evidence type="ECO:0000313" key="4">
    <source>
        <dbReference type="EMBL" id="MDV0445208.1"/>
    </source>
</evidence>
<dbReference type="InterPro" id="IPR003672">
    <property type="entry name" value="CobN/Mg_chltase"/>
</dbReference>
<keyword evidence="2" id="KW-0812">Transmembrane</keyword>